<dbReference type="SUPFAM" id="SSF55486">
    <property type="entry name" value="Metalloproteases ('zincins'), catalytic domain"/>
    <property type="match status" value="2"/>
</dbReference>
<reference evidence="12" key="1">
    <citation type="submission" date="2020-11" db="EMBL/GenBank/DDBJ databases">
        <authorList>
            <person name="Tran Van P."/>
        </authorList>
    </citation>
    <scope>NUCLEOTIDE SEQUENCE</scope>
</reference>
<dbReference type="PANTHER" id="PTHR10514">
    <property type="entry name" value="ANGIOTENSIN-CONVERTING ENZYME"/>
    <property type="match status" value="1"/>
</dbReference>
<keyword evidence="7 11" id="KW-0862">Zinc</keyword>
<dbReference type="GO" id="GO:0004180">
    <property type="term" value="F:carboxypeptidase activity"/>
    <property type="evidence" value="ECO:0007669"/>
    <property type="project" value="UniProtKB-KW"/>
</dbReference>
<feature type="binding site" evidence="7">
    <location>
        <position position="232"/>
    </location>
    <ligand>
        <name>Zn(2+)</name>
        <dbReference type="ChEBI" id="CHEBI:29105"/>
        <label>1</label>
        <note>catalytic</note>
    </ligand>
</feature>
<feature type="active site" description="Proton donor 1" evidence="5">
    <location>
        <position position="362"/>
    </location>
</feature>
<feature type="binding site" evidence="7">
    <location>
        <position position="260"/>
    </location>
    <ligand>
        <name>Zn(2+)</name>
        <dbReference type="ChEBI" id="CHEBI:29105"/>
        <label>1</label>
        <note>catalytic</note>
    </ligand>
</feature>
<dbReference type="EC" id="3.4.-.-" evidence="11"/>
<dbReference type="GO" id="GO:0005886">
    <property type="term" value="C:plasma membrane"/>
    <property type="evidence" value="ECO:0007669"/>
    <property type="project" value="TreeGrafter"/>
</dbReference>
<keyword evidence="11" id="KW-0645">Protease</keyword>
<keyword evidence="3 8" id="KW-1015">Disulfide bond</keyword>
<feature type="active site" description="Proton acceptor 2" evidence="6">
    <location>
        <position position="233"/>
    </location>
</feature>
<feature type="active site" description="Proton donor 2" evidence="6">
    <location>
        <position position="362"/>
    </location>
</feature>
<dbReference type="GO" id="GO:0008237">
    <property type="term" value="F:metallopeptidase activity"/>
    <property type="evidence" value="ECO:0007669"/>
    <property type="project" value="UniProtKB-KW"/>
</dbReference>
<evidence type="ECO:0000256" key="1">
    <source>
        <dbReference type="ARBA" id="ARBA00008139"/>
    </source>
</evidence>
<feature type="disulfide bond" evidence="8 10">
    <location>
        <begin position="201"/>
        <end position="219"/>
    </location>
</feature>
<feature type="binding site" evidence="7">
    <location>
        <position position="236"/>
    </location>
    <ligand>
        <name>Zn(2+)</name>
        <dbReference type="ChEBI" id="CHEBI:29105"/>
        <label>1</label>
        <note>catalytic</note>
    </ligand>
</feature>
<accession>A0A7R9H0A7</accession>
<keyword evidence="2" id="KW-0732">Signal</keyword>
<name>A0A7R9H0A7_TIMPO</name>
<keyword evidence="4 11" id="KW-0325">Glycoprotein</keyword>
<feature type="binding site" evidence="9">
    <location>
        <position position="232"/>
    </location>
    <ligand>
        <name>Zn(2+)</name>
        <dbReference type="ChEBI" id="CHEBI:29105"/>
        <label>2</label>
        <note>catalytic</note>
    </ligand>
</feature>
<comment type="caution">
    <text evidence="10">Lacks conserved residue(s) required for the propagation of feature annotation.</text>
</comment>
<dbReference type="PROSITE" id="PS52011">
    <property type="entry name" value="PEPTIDASE_M2"/>
    <property type="match status" value="2"/>
</dbReference>
<keyword evidence="11" id="KW-0378">Hydrolase</keyword>
<evidence type="ECO:0000256" key="2">
    <source>
        <dbReference type="ARBA" id="ARBA00022729"/>
    </source>
</evidence>
<evidence type="ECO:0000313" key="12">
    <source>
        <dbReference type="EMBL" id="CAD7404037.1"/>
    </source>
</evidence>
<feature type="binding site" evidence="9">
    <location>
        <position position="236"/>
    </location>
    <ligand>
        <name>Zn(2+)</name>
        <dbReference type="ChEBI" id="CHEBI:29105"/>
        <label>2</label>
        <note>catalytic</note>
    </ligand>
</feature>
<dbReference type="CDD" id="cd06461">
    <property type="entry name" value="M2_ACE"/>
    <property type="match status" value="1"/>
</dbReference>
<keyword evidence="11" id="KW-0121">Carboxypeptidase</keyword>
<dbReference type="PANTHER" id="PTHR10514:SF27">
    <property type="entry name" value="ANGIOTENSIN-CONVERTING ENZYME"/>
    <property type="match status" value="1"/>
</dbReference>
<evidence type="ECO:0000256" key="4">
    <source>
        <dbReference type="ARBA" id="ARBA00023180"/>
    </source>
</evidence>
<dbReference type="GO" id="GO:0008241">
    <property type="term" value="F:peptidyl-dipeptidase activity"/>
    <property type="evidence" value="ECO:0007669"/>
    <property type="project" value="InterPro"/>
</dbReference>
<evidence type="ECO:0000256" key="6">
    <source>
        <dbReference type="PIRSR" id="PIRSR601548-11"/>
    </source>
</evidence>
<evidence type="ECO:0000256" key="7">
    <source>
        <dbReference type="PIRSR" id="PIRSR601548-3"/>
    </source>
</evidence>
<evidence type="ECO:0000256" key="3">
    <source>
        <dbReference type="ARBA" id="ARBA00023157"/>
    </source>
</evidence>
<evidence type="ECO:0000256" key="9">
    <source>
        <dbReference type="PIRSR" id="PIRSR601548-8"/>
    </source>
</evidence>
<dbReference type="Gene3D" id="1.10.1370.30">
    <property type="match status" value="1"/>
</dbReference>
<evidence type="ECO:0000256" key="8">
    <source>
        <dbReference type="PIRSR" id="PIRSR601548-4"/>
    </source>
</evidence>
<dbReference type="EMBL" id="OD002047">
    <property type="protein sequence ID" value="CAD7404037.1"/>
    <property type="molecule type" value="Genomic_DNA"/>
</dbReference>
<dbReference type="PRINTS" id="PR00791">
    <property type="entry name" value="PEPDIPTASEA"/>
</dbReference>
<feature type="active site" description="Proton acceptor 1" evidence="5">
    <location>
        <position position="233"/>
    </location>
</feature>
<evidence type="ECO:0000256" key="5">
    <source>
        <dbReference type="PIRSR" id="PIRSR601548-1"/>
    </source>
</evidence>
<sequence>MVFYLTCSIYPGIESVISSSRDYDELTYAWKSWRDATGPKMREDYKKYVEINNIAAAENGFSDNGEMWRSSFESETFIADMDALWEQVRPLYDELHKYVRTKLRGVYGDKMDDSDGLLPAHILGNMWAQSWVNLFDIMQPYPEGTLVDVTAALIQQNYTVLRMFETSDAFYQSLGLPTNSMSYDETRAMLVRPEDGREVVCHASAWDFCDGADFRIKMCTQVNMEDFVTIHHEMGHIQYYIQYKDQPDTLRSGANPGFHEAIGDTIALSVATPQHLEKIGLLMNYEDTPENSINTLMQMALEKIAFLPFGLLIDKWRWDVFSGAVNETQWNDHWWYYRKEIQKVKPPVSRTAEDFDPGAKYHVPGDSQYISYFAAHILQFVLQCRVYVEGTLWSTSYSLFYKAVSMLKVLCGPHLTVCSTKPCLCSRYFAAHILQFVLQCRVYVAGTLRPTSYSLFYNAVSMLQVLCGLHLTVCSTKTCLCSRYFAAHILQFQFYKAVSMFQVLCGPHLTVSVLQSRVYVPGTLRPTSYSLFYKAVSMLQVLCGPHLTVCSTKTCLCSRYFVAHILQFQFYKAVSMFQVLCGPHLTVSVLQSRVYVPGTLRPTSYSFSSTKPCLCSRYFAAHILQFVLQRRVYVPGTLWPTSYSLFYKDVSMFQVLCGPHLTVCSTKTCLCSRYFAAHNLQFVLQRRVYVPGTLWPTSYSLFYKDVSMFQVLCGPQLTVCSTKTCLCSRYFVAHILQFQFHKALCIAAGQYDPTDPNTQPLHKCDIYNSTAAGQKLRYIFL</sequence>
<gene>
    <name evidence="12" type="ORF">TPSB3V08_LOCUS4312</name>
</gene>
<keyword evidence="11" id="KW-0482">Metalloprotease</keyword>
<protein>
    <recommendedName>
        <fullName evidence="11">Angiotensin-converting enzyme</fullName>
        <ecNumber evidence="11">3.4.-.-</ecNumber>
    </recommendedName>
</protein>
<feature type="binding site" evidence="9">
    <location>
        <position position="260"/>
    </location>
    <ligand>
        <name>Zn(2+)</name>
        <dbReference type="ChEBI" id="CHEBI:29105"/>
        <label>2</label>
        <note>catalytic</note>
    </ligand>
</feature>
<comment type="cofactor">
    <cofactor evidence="11">
        <name>Zn(2+)</name>
        <dbReference type="ChEBI" id="CHEBI:29105"/>
    </cofactor>
    <text evidence="11">Binds 2 Zn(2+) ions per subunit.</text>
</comment>
<proteinExistence type="inferred from homology"/>
<keyword evidence="7 11" id="KW-0479">Metal-binding</keyword>
<dbReference type="GO" id="GO:0006508">
    <property type="term" value="P:proteolysis"/>
    <property type="evidence" value="ECO:0007669"/>
    <property type="project" value="UniProtKB-KW"/>
</dbReference>
<dbReference type="AlphaFoldDB" id="A0A7R9H0A7"/>
<evidence type="ECO:0000256" key="10">
    <source>
        <dbReference type="PROSITE-ProRule" id="PRU01355"/>
    </source>
</evidence>
<organism evidence="12">
    <name type="scientific">Timema poppense</name>
    <name type="common">Walking stick</name>
    <dbReference type="NCBI Taxonomy" id="170557"/>
    <lineage>
        <taxon>Eukaryota</taxon>
        <taxon>Metazoa</taxon>
        <taxon>Ecdysozoa</taxon>
        <taxon>Arthropoda</taxon>
        <taxon>Hexapoda</taxon>
        <taxon>Insecta</taxon>
        <taxon>Pterygota</taxon>
        <taxon>Neoptera</taxon>
        <taxon>Polyneoptera</taxon>
        <taxon>Phasmatodea</taxon>
        <taxon>Timematodea</taxon>
        <taxon>Timematoidea</taxon>
        <taxon>Timematidae</taxon>
        <taxon>Timema</taxon>
    </lineage>
</organism>
<evidence type="ECO:0000256" key="11">
    <source>
        <dbReference type="RuleBase" id="RU361144"/>
    </source>
</evidence>
<dbReference type="Pfam" id="PF01401">
    <property type="entry name" value="Peptidase_M2"/>
    <property type="match status" value="2"/>
</dbReference>
<dbReference type="InterPro" id="IPR001548">
    <property type="entry name" value="Peptidase_M2"/>
</dbReference>
<dbReference type="GO" id="GO:0046872">
    <property type="term" value="F:metal ion binding"/>
    <property type="evidence" value="ECO:0007669"/>
    <property type="project" value="UniProtKB-KW"/>
</dbReference>
<comment type="similarity">
    <text evidence="1 10 11">Belongs to the peptidase M2 family.</text>
</comment>